<reference evidence="2" key="2">
    <citation type="journal article" date="2022" name="Proc. Natl. Acad. Sci. U.S.A.">
        <title>Diploid-dominant life cycles characterize the early evolution of Fungi.</title>
        <authorList>
            <person name="Amses K.R."/>
            <person name="Simmons D.R."/>
            <person name="Longcore J.E."/>
            <person name="Mondo S.J."/>
            <person name="Seto K."/>
            <person name="Jeronimo G.H."/>
            <person name="Bonds A.E."/>
            <person name="Quandt C.A."/>
            <person name="Davis W.J."/>
            <person name="Chang Y."/>
            <person name="Federici B.A."/>
            <person name="Kuo A."/>
            <person name="LaButti K."/>
            <person name="Pangilinan J."/>
            <person name="Andreopoulos W."/>
            <person name="Tritt A."/>
            <person name="Riley R."/>
            <person name="Hundley H."/>
            <person name="Johnson J."/>
            <person name="Lipzen A."/>
            <person name="Barry K."/>
            <person name="Lang B.F."/>
            <person name="Cuomo C.A."/>
            <person name="Buchler N.E."/>
            <person name="Grigoriev I.V."/>
            <person name="Spatafora J.W."/>
            <person name="Stajich J.E."/>
            <person name="James T.Y."/>
        </authorList>
    </citation>
    <scope>NUCLEOTIDE SEQUENCE</scope>
    <source>
        <strain evidence="2">AG</strain>
    </source>
</reference>
<dbReference type="GeneID" id="75915078"/>
<dbReference type="AlphaFoldDB" id="A0AAD5E8M7"/>
<organism evidence="2 3">
    <name type="scientific">Umbelopsis ramanniana AG</name>
    <dbReference type="NCBI Taxonomy" id="1314678"/>
    <lineage>
        <taxon>Eukaryota</taxon>
        <taxon>Fungi</taxon>
        <taxon>Fungi incertae sedis</taxon>
        <taxon>Mucoromycota</taxon>
        <taxon>Mucoromycotina</taxon>
        <taxon>Umbelopsidomycetes</taxon>
        <taxon>Umbelopsidales</taxon>
        <taxon>Umbelopsidaceae</taxon>
        <taxon>Umbelopsis</taxon>
    </lineage>
</organism>
<dbReference type="Pfam" id="PF00266">
    <property type="entry name" value="Aminotran_5"/>
    <property type="match status" value="1"/>
</dbReference>
<dbReference type="PANTHER" id="PTHR14237:SF80">
    <property type="entry name" value="MOLYBDENUM COFACTOR SULFURASE"/>
    <property type="match status" value="1"/>
</dbReference>
<dbReference type="InterPro" id="IPR015424">
    <property type="entry name" value="PyrdxlP-dep_Trfase"/>
</dbReference>
<evidence type="ECO:0000259" key="1">
    <source>
        <dbReference type="Pfam" id="PF00266"/>
    </source>
</evidence>
<dbReference type="InterPro" id="IPR015422">
    <property type="entry name" value="PyrdxlP-dep_Trfase_small"/>
</dbReference>
<evidence type="ECO:0000313" key="3">
    <source>
        <dbReference type="Proteomes" id="UP001206595"/>
    </source>
</evidence>
<dbReference type="GO" id="GO:0008265">
    <property type="term" value="F:molybdenum cofactor sulfurtransferase activity"/>
    <property type="evidence" value="ECO:0007669"/>
    <property type="project" value="TreeGrafter"/>
</dbReference>
<comment type="caution">
    <text evidence="2">The sequence shown here is derived from an EMBL/GenBank/DDBJ whole genome shotgun (WGS) entry which is preliminary data.</text>
</comment>
<name>A0AAD5E8M7_UMBRA</name>
<dbReference type="Proteomes" id="UP001206595">
    <property type="component" value="Unassembled WGS sequence"/>
</dbReference>
<proteinExistence type="predicted"/>
<gene>
    <name evidence="2" type="ORF">K450DRAFT_245314</name>
</gene>
<sequence length="505" mass="55456">MVQIGITAPPMSENCSLSLSTNVSTHQKYKKHFSISLPKLIRLRSSERSSETKRPADNILDKIRCEEFSRLDDAGMVYLDYAGAALYPKHLLTMHHRFLEQHVLGNPHSGSPASMMSSQIEIEARKEVLKYFDANEEEYMVVFTSNASGALKLVAEAYPFGENARLMLSEDSHNSLHGMRAFAAKSGAKTDYIRVHDSGLIDSESFNRIVEGQEDGSQPNTTKGLLVLTAQSNVSGVKQDLDLVKKAQTLGHDTVVDIAALAATSRVSLRKINPSAAIVSFYKLFGYPSGIGALIMKQDFAEKLRRPYFGGGTIETVQVPGLNVTMAEGSRRFEDGTINFLSLPAIIYGLQFIDGVIDLVQQRVRDLMEYTISSLSTICYKNGTHIVTIHGAVNPSQRGGSLALTFHASNGDEVPCENIEMLANKERMSLRSGCMCNPAMAAILTHHRQEIGRIGENVKYSDLLEQLGKSSIGVVRISFGLASNQKDADKFVKFVKSLAKNEALD</sequence>
<keyword evidence="3" id="KW-1185">Reference proteome</keyword>
<dbReference type="Gene3D" id="3.90.1150.10">
    <property type="entry name" value="Aspartate Aminotransferase, domain 1"/>
    <property type="match status" value="1"/>
</dbReference>
<dbReference type="SUPFAM" id="SSF53383">
    <property type="entry name" value="PLP-dependent transferases"/>
    <property type="match status" value="1"/>
</dbReference>
<dbReference type="Gene3D" id="3.40.640.10">
    <property type="entry name" value="Type I PLP-dependent aspartate aminotransferase-like (Major domain)"/>
    <property type="match status" value="1"/>
</dbReference>
<dbReference type="RefSeq" id="XP_051443753.1">
    <property type="nucleotide sequence ID" value="XM_051589733.1"/>
</dbReference>
<protein>
    <recommendedName>
        <fullName evidence="1">Aminotransferase class V domain-containing protein</fullName>
    </recommendedName>
</protein>
<evidence type="ECO:0000313" key="2">
    <source>
        <dbReference type="EMBL" id="KAI8578749.1"/>
    </source>
</evidence>
<dbReference type="EMBL" id="MU620926">
    <property type="protein sequence ID" value="KAI8578749.1"/>
    <property type="molecule type" value="Genomic_DNA"/>
</dbReference>
<feature type="domain" description="Aminotransferase class V" evidence="1">
    <location>
        <begin position="77"/>
        <end position="491"/>
    </location>
</feature>
<dbReference type="GO" id="GO:0043545">
    <property type="term" value="P:molybdopterin cofactor metabolic process"/>
    <property type="evidence" value="ECO:0007669"/>
    <property type="project" value="TreeGrafter"/>
</dbReference>
<dbReference type="PANTHER" id="PTHR14237">
    <property type="entry name" value="MOLYBDOPTERIN COFACTOR SULFURASE MOSC"/>
    <property type="match status" value="1"/>
</dbReference>
<reference evidence="2" key="1">
    <citation type="submission" date="2021-06" db="EMBL/GenBank/DDBJ databases">
        <authorList>
            <consortium name="DOE Joint Genome Institute"/>
            <person name="Mondo S.J."/>
            <person name="Amses K.R."/>
            <person name="Simmons D.R."/>
            <person name="Longcore J.E."/>
            <person name="Seto K."/>
            <person name="Alves G.H."/>
            <person name="Bonds A.E."/>
            <person name="Quandt C.A."/>
            <person name="Davis W.J."/>
            <person name="Chang Y."/>
            <person name="Letcher P.M."/>
            <person name="Powell M.J."/>
            <person name="Kuo A."/>
            <person name="Labutti K."/>
            <person name="Pangilinan J."/>
            <person name="Andreopoulos W."/>
            <person name="Tritt A."/>
            <person name="Riley R."/>
            <person name="Hundley H."/>
            <person name="Johnson J."/>
            <person name="Lipzen A."/>
            <person name="Barry K."/>
            <person name="Berbee M.L."/>
            <person name="Buchler N.E."/>
            <person name="Grigoriev I.V."/>
            <person name="Spatafora J.W."/>
            <person name="Stajich J.E."/>
            <person name="James T.Y."/>
        </authorList>
    </citation>
    <scope>NUCLEOTIDE SEQUENCE</scope>
    <source>
        <strain evidence="2">AG</strain>
    </source>
</reference>
<dbReference type="InterPro" id="IPR015421">
    <property type="entry name" value="PyrdxlP-dep_Trfase_major"/>
</dbReference>
<dbReference type="InterPro" id="IPR000192">
    <property type="entry name" value="Aminotrans_V_dom"/>
</dbReference>
<accession>A0AAD5E8M7</accession>